<proteinExistence type="predicted"/>
<gene>
    <name evidence="3" type="ORF">BJ554DRAFT_5968</name>
</gene>
<sequence length="499" mass="54407">GHNGPSADTCTPTASSCVLPRPAHLAPERAEREYQECLAYLEQIKVSHEDHHRQTWELHQRAKDVSDLQSALSEANTRLLAERRQLLDVLRENDELKVKELNDRRKIRYLLTQVKPPDDETTYFKERLHKRFVKTAEQEERAPDIYTVVLDGASLGRRDPAAEAPGAQTVDEETLVPPGPSSGAAPAGGHGAGGPEGGSRSGIPRTQRQVRVSRMTQKSGAGSSGSPLPASVRAAQPGGGGARAGSSGSQLPAFARASHPGGGGAPPFPSHRAATSSRPASAPSPTRGSKTAPANAHRPAARSVADDDEDEYASEGSDLYDAREEIDHLKLTVKALRAQLAEQVSKTLLEDTVNAYAQDRQARQEEEAARKRNDAAKIEEHIEKLVRTKHALQAAERKYREEKAKLTEEVAELSRKLTEERGRNDTVETVPVVSVRVSDHQAVEVRVSKKSENLVAELRYQLGKSEEDMIIFSWSEPSSQNRTRRAPQAGCFPGSGSRE</sequence>
<comment type="caution">
    <text evidence="3">The sequence shown here is derived from an EMBL/GenBank/DDBJ whole genome shotgun (WGS) entry which is preliminary data.</text>
</comment>
<feature type="non-terminal residue" evidence="3">
    <location>
        <position position="499"/>
    </location>
</feature>
<feature type="compositionally biased region" description="Low complexity" evidence="2">
    <location>
        <begin position="219"/>
        <end position="236"/>
    </location>
</feature>
<keyword evidence="4" id="KW-1185">Reference proteome</keyword>
<feature type="coiled-coil region" evidence="1">
    <location>
        <begin position="319"/>
        <end position="423"/>
    </location>
</feature>
<evidence type="ECO:0000256" key="1">
    <source>
        <dbReference type="SAM" id="Coils"/>
    </source>
</evidence>
<dbReference type="InterPro" id="IPR037696">
    <property type="entry name" value="CCDC77"/>
</dbReference>
<feature type="region of interest" description="Disordered" evidence="2">
    <location>
        <begin position="475"/>
        <end position="499"/>
    </location>
</feature>
<feature type="compositionally biased region" description="Low complexity" evidence="2">
    <location>
        <begin position="272"/>
        <end position="287"/>
    </location>
</feature>
<dbReference type="EMBL" id="JAEFCI010003139">
    <property type="protein sequence ID" value="KAG5461784.1"/>
    <property type="molecule type" value="Genomic_DNA"/>
</dbReference>
<name>A0A8H8DKE1_9FUNG</name>
<feature type="non-terminal residue" evidence="3">
    <location>
        <position position="1"/>
    </location>
</feature>
<organism evidence="3 4">
    <name type="scientific">Olpidium bornovanus</name>
    <dbReference type="NCBI Taxonomy" id="278681"/>
    <lineage>
        <taxon>Eukaryota</taxon>
        <taxon>Fungi</taxon>
        <taxon>Fungi incertae sedis</taxon>
        <taxon>Olpidiomycota</taxon>
        <taxon>Olpidiomycotina</taxon>
        <taxon>Olpidiomycetes</taxon>
        <taxon>Olpidiales</taxon>
        <taxon>Olpidiaceae</taxon>
        <taxon>Olpidium</taxon>
    </lineage>
</organism>
<reference evidence="3 4" key="1">
    <citation type="journal article" name="Sci. Rep.">
        <title>Genome-scale phylogenetic analyses confirm Olpidium as the closest living zoosporic fungus to the non-flagellated, terrestrial fungi.</title>
        <authorList>
            <person name="Chang Y."/>
            <person name="Rochon D."/>
            <person name="Sekimoto S."/>
            <person name="Wang Y."/>
            <person name="Chovatia M."/>
            <person name="Sandor L."/>
            <person name="Salamov A."/>
            <person name="Grigoriev I.V."/>
            <person name="Stajich J.E."/>
            <person name="Spatafora J.W."/>
        </authorList>
    </citation>
    <scope>NUCLEOTIDE SEQUENCE [LARGE SCALE GENOMIC DNA]</scope>
    <source>
        <strain evidence="3">S191</strain>
    </source>
</reference>
<dbReference type="PANTHER" id="PTHR22091">
    <property type="entry name" value="COILED-COIL DOMAIN-CONTAINING PROTEIN 77"/>
    <property type="match status" value="1"/>
</dbReference>
<protein>
    <submittedName>
        <fullName evidence="3">Uncharacterized protein</fullName>
    </submittedName>
</protein>
<feature type="compositionally biased region" description="Gly residues" evidence="2">
    <location>
        <begin position="186"/>
        <end position="200"/>
    </location>
</feature>
<dbReference type="PANTHER" id="PTHR22091:SF1">
    <property type="entry name" value="COILED-COIL DOMAIN-CONTAINING PROTEIN 77"/>
    <property type="match status" value="1"/>
</dbReference>
<evidence type="ECO:0000313" key="4">
    <source>
        <dbReference type="Proteomes" id="UP000673691"/>
    </source>
</evidence>
<accession>A0A8H8DKE1</accession>
<keyword evidence="1" id="KW-0175">Coiled coil</keyword>
<evidence type="ECO:0000256" key="2">
    <source>
        <dbReference type="SAM" id="MobiDB-lite"/>
    </source>
</evidence>
<feature type="region of interest" description="Disordered" evidence="2">
    <location>
        <begin position="157"/>
        <end position="319"/>
    </location>
</feature>
<dbReference type="Proteomes" id="UP000673691">
    <property type="component" value="Unassembled WGS sequence"/>
</dbReference>
<dbReference type="AlphaFoldDB" id="A0A8H8DKE1"/>
<feature type="compositionally biased region" description="Polar residues" evidence="2">
    <location>
        <begin position="204"/>
        <end position="218"/>
    </location>
</feature>
<dbReference type="OrthoDB" id="191169at2759"/>
<evidence type="ECO:0000313" key="3">
    <source>
        <dbReference type="EMBL" id="KAG5461784.1"/>
    </source>
</evidence>